<dbReference type="EMBL" id="MEIA01000071">
    <property type="protein sequence ID" value="OJF15011.1"/>
    <property type="molecule type" value="Genomic_DNA"/>
</dbReference>
<evidence type="ECO:0000256" key="2">
    <source>
        <dbReference type="ARBA" id="ARBA00007362"/>
    </source>
</evidence>
<keyword evidence="5 7" id="KW-0472">Membrane</keyword>
<proteinExistence type="inferred from homology"/>
<dbReference type="Proteomes" id="UP000182486">
    <property type="component" value="Unassembled WGS sequence"/>
</dbReference>
<sequence>MRRSAGVGFGLALLSAATFGTSGTFARSLIDAGWSADAAVAARVGAAAVILLVPALFALRGRWQVAGRSLGDIGLFGLLAVGGAQVGFFNAVRYLPVGVALLLEYSGIVLVVLWMWARHGERPRGLTVAGAAAAVAGLALVLDLAGGGAEVDPVGVLWGMVAAVGLAAYFVLSARVDPRLPSIALACGGMASGAIILLVLGAVGAMPMRATFGTVVLGGHVMSWIVPVAGLVLVAAVVAYVAGIAAARVLGAALASFAGLTEVLFAVVIAWLVLGELPSVAQGVGGTFIIAGIALVRLDQLRHPAPPRDEDPSAASTLARQGNRAG</sequence>
<dbReference type="PANTHER" id="PTHR32322">
    <property type="entry name" value="INNER MEMBRANE TRANSPORTER"/>
    <property type="match status" value="1"/>
</dbReference>
<evidence type="ECO:0000256" key="1">
    <source>
        <dbReference type="ARBA" id="ARBA00004141"/>
    </source>
</evidence>
<feature type="region of interest" description="Disordered" evidence="6">
    <location>
        <begin position="304"/>
        <end position="326"/>
    </location>
</feature>
<evidence type="ECO:0000259" key="8">
    <source>
        <dbReference type="Pfam" id="PF00892"/>
    </source>
</evidence>
<dbReference type="InterPro" id="IPR037185">
    <property type="entry name" value="EmrE-like"/>
</dbReference>
<feature type="transmembrane region" description="Helical" evidence="7">
    <location>
        <begin position="36"/>
        <end position="58"/>
    </location>
</feature>
<feature type="transmembrane region" description="Helical" evidence="7">
    <location>
        <begin position="70"/>
        <end position="88"/>
    </location>
</feature>
<comment type="caution">
    <text evidence="9">The sequence shown here is derived from an EMBL/GenBank/DDBJ whole genome shotgun (WGS) entry which is preliminary data.</text>
</comment>
<protein>
    <recommendedName>
        <fullName evidence="8">EamA domain-containing protein</fullName>
    </recommendedName>
</protein>
<reference evidence="9 10" key="1">
    <citation type="submission" date="2016-09" db="EMBL/GenBank/DDBJ databases">
        <title>Couchioplanes caeruleus draft genome sequence.</title>
        <authorList>
            <person name="Sheehan J."/>
            <person name="Caffrey P."/>
        </authorList>
    </citation>
    <scope>NUCLEOTIDE SEQUENCE [LARGE SCALE GENOMIC DNA]</scope>
    <source>
        <strain evidence="9 10">DSM 43634</strain>
    </source>
</reference>
<feature type="transmembrane region" description="Helical" evidence="7">
    <location>
        <begin position="224"/>
        <end position="242"/>
    </location>
</feature>
<feature type="transmembrane region" description="Helical" evidence="7">
    <location>
        <begin position="155"/>
        <end position="172"/>
    </location>
</feature>
<evidence type="ECO:0000256" key="4">
    <source>
        <dbReference type="ARBA" id="ARBA00022989"/>
    </source>
</evidence>
<keyword evidence="10" id="KW-1185">Reference proteome</keyword>
<evidence type="ECO:0000256" key="6">
    <source>
        <dbReference type="SAM" id="MobiDB-lite"/>
    </source>
</evidence>
<feature type="transmembrane region" description="Helical" evidence="7">
    <location>
        <begin position="249"/>
        <end position="274"/>
    </location>
</feature>
<dbReference type="PANTHER" id="PTHR32322:SF2">
    <property type="entry name" value="EAMA DOMAIN-CONTAINING PROTEIN"/>
    <property type="match status" value="1"/>
</dbReference>
<evidence type="ECO:0000256" key="5">
    <source>
        <dbReference type="ARBA" id="ARBA00023136"/>
    </source>
</evidence>
<dbReference type="GO" id="GO:0016020">
    <property type="term" value="C:membrane"/>
    <property type="evidence" value="ECO:0007669"/>
    <property type="project" value="UniProtKB-SubCell"/>
</dbReference>
<evidence type="ECO:0000256" key="7">
    <source>
        <dbReference type="SAM" id="Phobius"/>
    </source>
</evidence>
<keyword evidence="4 7" id="KW-1133">Transmembrane helix</keyword>
<accession>A0A1K0GZZ8</accession>
<organism evidence="9 10">
    <name type="scientific">Couchioplanes caeruleus subsp. caeruleus</name>
    <dbReference type="NCBI Taxonomy" id="56427"/>
    <lineage>
        <taxon>Bacteria</taxon>
        <taxon>Bacillati</taxon>
        <taxon>Actinomycetota</taxon>
        <taxon>Actinomycetes</taxon>
        <taxon>Micromonosporales</taxon>
        <taxon>Micromonosporaceae</taxon>
        <taxon>Couchioplanes</taxon>
    </lineage>
</organism>
<feature type="transmembrane region" description="Helical" evidence="7">
    <location>
        <begin position="280"/>
        <end position="298"/>
    </location>
</feature>
<feature type="domain" description="EamA" evidence="8">
    <location>
        <begin position="8"/>
        <end position="142"/>
    </location>
</feature>
<evidence type="ECO:0000256" key="3">
    <source>
        <dbReference type="ARBA" id="ARBA00022692"/>
    </source>
</evidence>
<dbReference type="InterPro" id="IPR000620">
    <property type="entry name" value="EamA_dom"/>
</dbReference>
<name>A0A1K0GZZ8_9ACTN</name>
<evidence type="ECO:0000313" key="10">
    <source>
        <dbReference type="Proteomes" id="UP000182486"/>
    </source>
</evidence>
<feature type="domain" description="EamA" evidence="8">
    <location>
        <begin position="155"/>
        <end position="296"/>
    </location>
</feature>
<keyword evidence="3 7" id="KW-0812">Transmembrane</keyword>
<feature type="transmembrane region" description="Helical" evidence="7">
    <location>
        <begin position="128"/>
        <end position="149"/>
    </location>
</feature>
<dbReference type="SUPFAM" id="SSF103481">
    <property type="entry name" value="Multidrug resistance efflux transporter EmrE"/>
    <property type="match status" value="2"/>
</dbReference>
<feature type="transmembrane region" description="Helical" evidence="7">
    <location>
        <begin position="184"/>
        <end position="204"/>
    </location>
</feature>
<dbReference type="AlphaFoldDB" id="A0A1K0GZZ8"/>
<dbReference type="InterPro" id="IPR050638">
    <property type="entry name" value="AA-Vitamin_Transporters"/>
</dbReference>
<gene>
    <name evidence="9" type="ORF">BG844_06730</name>
</gene>
<comment type="subcellular location">
    <subcellularLocation>
        <location evidence="1">Membrane</location>
        <topology evidence="1">Multi-pass membrane protein</topology>
    </subcellularLocation>
</comment>
<dbReference type="Pfam" id="PF00892">
    <property type="entry name" value="EamA"/>
    <property type="match status" value="2"/>
</dbReference>
<dbReference type="RefSeq" id="WP_071803872.1">
    <property type="nucleotide sequence ID" value="NZ_MEIA01000071.1"/>
</dbReference>
<evidence type="ECO:0000313" key="9">
    <source>
        <dbReference type="EMBL" id="OJF15011.1"/>
    </source>
</evidence>
<feature type="transmembrane region" description="Helical" evidence="7">
    <location>
        <begin position="94"/>
        <end position="116"/>
    </location>
</feature>
<comment type="similarity">
    <text evidence="2">Belongs to the EamA transporter family.</text>
</comment>